<dbReference type="Proteomes" id="UP000033684">
    <property type="component" value="Unassembled WGS sequence"/>
</dbReference>
<evidence type="ECO:0000256" key="1">
    <source>
        <dbReference type="ARBA" id="ARBA00022837"/>
    </source>
</evidence>
<dbReference type="Pfam" id="PF00353">
    <property type="entry name" value="HemolysinCabind"/>
    <property type="match status" value="2"/>
</dbReference>
<dbReference type="EMBL" id="LAJX01000033">
    <property type="protein sequence ID" value="KJV07497.1"/>
    <property type="molecule type" value="Genomic_DNA"/>
</dbReference>
<protein>
    <recommendedName>
        <fullName evidence="4">Haemolysin-type calcium binding-related domain-containing protein</fullName>
    </recommendedName>
</protein>
<keyword evidence="3" id="KW-1185">Reference proteome</keyword>
<dbReference type="AlphaFoldDB" id="A0A0F3ILF4"/>
<proteinExistence type="predicted"/>
<dbReference type="InterPro" id="IPR001343">
    <property type="entry name" value="Hemolysn_Ca-bd"/>
</dbReference>
<reference evidence="2 3" key="2">
    <citation type="journal article" date="2016" name="Microb. Ecol.">
        <title>Genome Characteristics of a Novel Type I Methanotroph (Sn10-6) Isolated from a Flooded Indian Rice Field.</title>
        <authorList>
            <person name="Rahalkar M.C."/>
            <person name="Pandit P.S."/>
            <person name="Dhakephalkar P.K."/>
            <person name="Pore S."/>
            <person name="Arora P."/>
            <person name="Kapse N."/>
        </authorList>
    </citation>
    <scope>NUCLEOTIDE SEQUENCE [LARGE SCALE GENOMIC DNA]</scope>
    <source>
        <strain evidence="2 3">Sn10-6</strain>
    </source>
</reference>
<comment type="caution">
    <text evidence="2">The sequence shown here is derived from an EMBL/GenBank/DDBJ whole genome shotgun (WGS) entry which is preliminary data.</text>
</comment>
<sequence length="185" mass="19087">MAVKLGTLNDDDLIGTAANDVFLAHSGKDILIGNAGNDLLYFSSGSPTIFGGDGNDYIVIEGSTNAKVDAGSGNDIVLASVSSSIGGVKDSPAHTSLLDTSGGDGTDYLSLVLSGGYQFSFTMGSGLNSTLYTGTKISGFETGIIVGSSLGDTFTATNWRLDNTIFTLPDDFCEFLCANQKCYAD</sequence>
<dbReference type="RefSeq" id="WP_045778305.1">
    <property type="nucleotide sequence ID" value="NZ_LAJX01000033.1"/>
</dbReference>
<keyword evidence="1" id="KW-0106">Calcium</keyword>
<name>A0A0F3ILF4_9GAMM</name>
<dbReference type="PRINTS" id="PR00313">
    <property type="entry name" value="CABNDNGRPT"/>
</dbReference>
<gene>
    <name evidence="2" type="ORF">VZ94_04390</name>
</gene>
<evidence type="ECO:0000313" key="3">
    <source>
        <dbReference type="Proteomes" id="UP000033684"/>
    </source>
</evidence>
<dbReference type="InterPro" id="IPR011049">
    <property type="entry name" value="Serralysin-like_metalloprot_C"/>
</dbReference>
<dbReference type="GO" id="GO:0005509">
    <property type="term" value="F:calcium ion binding"/>
    <property type="evidence" value="ECO:0007669"/>
    <property type="project" value="InterPro"/>
</dbReference>
<accession>A0A0F3ILF4</accession>
<reference evidence="3" key="1">
    <citation type="submission" date="2015-03" db="EMBL/GenBank/DDBJ databases">
        <title>Draft genome sequence of a novel methanotroph (Sn10-6) isolated from flooded ricefield rhizosphere in India.</title>
        <authorList>
            <person name="Pandit P.S."/>
            <person name="Pore S.D."/>
            <person name="Arora P."/>
            <person name="Kapse N.G."/>
            <person name="Dhakephalkar P.K."/>
            <person name="Rahalkar M.C."/>
        </authorList>
    </citation>
    <scope>NUCLEOTIDE SEQUENCE [LARGE SCALE GENOMIC DNA]</scope>
    <source>
        <strain evidence="3">Sn10-6</strain>
    </source>
</reference>
<organism evidence="2 3">
    <name type="scientific">Methylocucumis oryzae</name>
    <dbReference type="NCBI Taxonomy" id="1632867"/>
    <lineage>
        <taxon>Bacteria</taxon>
        <taxon>Pseudomonadati</taxon>
        <taxon>Pseudomonadota</taxon>
        <taxon>Gammaproteobacteria</taxon>
        <taxon>Methylococcales</taxon>
        <taxon>Methylococcaceae</taxon>
        <taxon>Methylocucumis</taxon>
    </lineage>
</organism>
<dbReference type="SUPFAM" id="SSF51120">
    <property type="entry name" value="beta-Roll"/>
    <property type="match status" value="1"/>
</dbReference>
<dbReference type="Gene3D" id="2.150.10.10">
    <property type="entry name" value="Serralysin-like metalloprotease, C-terminal"/>
    <property type="match status" value="1"/>
</dbReference>
<evidence type="ECO:0008006" key="4">
    <source>
        <dbReference type="Google" id="ProtNLM"/>
    </source>
</evidence>
<evidence type="ECO:0000313" key="2">
    <source>
        <dbReference type="EMBL" id="KJV07497.1"/>
    </source>
</evidence>
<dbReference type="OrthoDB" id="448099at2"/>